<sequence>MLFEKRITLKSKLVTHTEVGIRIETLIEKPHENLPLICRYVYMLNDMKFEKWCEKNRGILDGILSVICVKGIRILIPQNGKGARTGFTIESDNGMFPIPLLDGPVTFVVHRDSISPKEWIVLVEDPASAAHSR</sequence>
<comment type="caution">
    <text evidence="1">The sequence shown here is derived from an EMBL/GenBank/DDBJ whole genome shotgun (WGS) entry which is preliminary data.</text>
</comment>
<evidence type="ECO:0000313" key="1">
    <source>
        <dbReference type="EMBL" id="KKN32267.1"/>
    </source>
</evidence>
<dbReference type="AlphaFoldDB" id="A0A0F9Q5S1"/>
<protein>
    <submittedName>
        <fullName evidence="1">Uncharacterized protein</fullName>
    </submittedName>
</protein>
<organism evidence="1">
    <name type="scientific">marine sediment metagenome</name>
    <dbReference type="NCBI Taxonomy" id="412755"/>
    <lineage>
        <taxon>unclassified sequences</taxon>
        <taxon>metagenomes</taxon>
        <taxon>ecological metagenomes</taxon>
    </lineage>
</organism>
<gene>
    <name evidence="1" type="ORF">LCGC14_0815470</name>
</gene>
<accession>A0A0F9Q5S1</accession>
<name>A0A0F9Q5S1_9ZZZZ</name>
<dbReference type="EMBL" id="LAZR01002263">
    <property type="protein sequence ID" value="KKN32267.1"/>
    <property type="molecule type" value="Genomic_DNA"/>
</dbReference>
<reference evidence="1" key="1">
    <citation type="journal article" date="2015" name="Nature">
        <title>Complex archaea that bridge the gap between prokaryotes and eukaryotes.</title>
        <authorList>
            <person name="Spang A."/>
            <person name="Saw J.H."/>
            <person name="Jorgensen S.L."/>
            <person name="Zaremba-Niedzwiedzka K."/>
            <person name="Martijn J."/>
            <person name="Lind A.E."/>
            <person name="van Eijk R."/>
            <person name="Schleper C."/>
            <person name="Guy L."/>
            <person name="Ettema T.J."/>
        </authorList>
    </citation>
    <scope>NUCLEOTIDE SEQUENCE</scope>
</reference>
<proteinExistence type="predicted"/>